<keyword evidence="2" id="KW-1185">Reference proteome</keyword>
<gene>
    <name evidence="1" type="ORF">NTEN_LOCUS18558</name>
</gene>
<dbReference type="Proteomes" id="UP000479000">
    <property type="component" value="Unassembled WGS sequence"/>
</dbReference>
<reference evidence="1 2" key="1">
    <citation type="submission" date="2020-02" db="EMBL/GenBank/DDBJ databases">
        <authorList>
            <person name="Ferguson B K."/>
        </authorList>
    </citation>
    <scope>NUCLEOTIDE SEQUENCE [LARGE SCALE GENOMIC DNA]</scope>
</reference>
<organism evidence="1 2">
    <name type="scientific">Nesidiocoris tenuis</name>
    <dbReference type="NCBI Taxonomy" id="355587"/>
    <lineage>
        <taxon>Eukaryota</taxon>
        <taxon>Metazoa</taxon>
        <taxon>Ecdysozoa</taxon>
        <taxon>Arthropoda</taxon>
        <taxon>Hexapoda</taxon>
        <taxon>Insecta</taxon>
        <taxon>Pterygota</taxon>
        <taxon>Neoptera</taxon>
        <taxon>Paraneoptera</taxon>
        <taxon>Hemiptera</taxon>
        <taxon>Heteroptera</taxon>
        <taxon>Panheteroptera</taxon>
        <taxon>Cimicomorpha</taxon>
        <taxon>Miridae</taxon>
        <taxon>Dicyphina</taxon>
        <taxon>Nesidiocoris</taxon>
    </lineage>
</organism>
<evidence type="ECO:0000313" key="2">
    <source>
        <dbReference type="Proteomes" id="UP000479000"/>
    </source>
</evidence>
<protein>
    <submittedName>
        <fullName evidence="1">Uncharacterized protein</fullName>
    </submittedName>
</protein>
<accession>A0A6H5HCW4</accession>
<name>A0A6H5HCW4_9HEMI</name>
<evidence type="ECO:0000313" key="1">
    <source>
        <dbReference type="EMBL" id="CAB0014024.1"/>
    </source>
</evidence>
<sequence length="106" mass="10974">MNSIFLHNSPDNQIINHLSNSRTVDYTADPINGFNANVRKEAGAAPAIAVARYAPVAVAHAPVAVAHAPVAVAHAPVAVAHAPVAVAHAPAYYTSSFASPAVNYHF</sequence>
<dbReference type="EMBL" id="CADCXU010027064">
    <property type="protein sequence ID" value="CAB0014024.1"/>
    <property type="molecule type" value="Genomic_DNA"/>
</dbReference>
<dbReference type="AlphaFoldDB" id="A0A6H5HCW4"/>
<proteinExistence type="predicted"/>